<feature type="region of interest" description="Disordered" evidence="3">
    <location>
        <begin position="119"/>
        <end position="139"/>
    </location>
</feature>
<reference evidence="6 7" key="2">
    <citation type="journal article" date="2017" name="Front. Plant Sci.">
        <title>Gene Classification and Mining of Molecular Markers Useful in Red Clover (Trifolium pratense) Breeding.</title>
        <authorList>
            <person name="Istvanek J."/>
            <person name="Dluhosova J."/>
            <person name="Dluhos P."/>
            <person name="Patkova L."/>
            <person name="Nedelnik J."/>
            <person name="Repkova J."/>
        </authorList>
    </citation>
    <scope>NUCLEOTIDE SEQUENCE [LARGE SCALE GENOMIC DNA]</scope>
    <source>
        <strain evidence="7">cv. Tatra</strain>
        <tissue evidence="6">Young leaves</tissue>
    </source>
</reference>
<dbReference type="GO" id="GO:0016787">
    <property type="term" value="F:hydrolase activity"/>
    <property type="evidence" value="ECO:0007669"/>
    <property type="project" value="UniProtKB-KW"/>
</dbReference>
<accession>A0A2K3K539</accession>
<dbReference type="InterPro" id="IPR039537">
    <property type="entry name" value="Retrotran_Ty1/copia-like"/>
</dbReference>
<gene>
    <name evidence="6" type="ORF">L195_g052425</name>
</gene>
<dbReference type="Pfam" id="PF07727">
    <property type="entry name" value="RVT_2"/>
    <property type="match status" value="1"/>
</dbReference>
<evidence type="ECO:0000313" key="7">
    <source>
        <dbReference type="Proteomes" id="UP000236291"/>
    </source>
</evidence>
<evidence type="ECO:0000259" key="5">
    <source>
        <dbReference type="Pfam" id="PF25597"/>
    </source>
</evidence>
<dbReference type="GO" id="GO:0046872">
    <property type="term" value="F:metal ion binding"/>
    <property type="evidence" value="ECO:0007669"/>
    <property type="project" value="UniProtKB-KW"/>
</dbReference>
<evidence type="ECO:0000313" key="6">
    <source>
        <dbReference type="EMBL" id="PNX61382.1"/>
    </source>
</evidence>
<proteinExistence type="predicted"/>
<evidence type="ECO:0000259" key="4">
    <source>
        <dbReference type="Pfam" id="PF07727"/>
    </source>
</evidence>
<keyword evidence="2" id="KW-0378">Hydrolase</keyword>
<evidence type="ECO:0000256" key="2">
    <source>
        <dbReference type="ARBA" id="ARBA00022801"/>
    </source>
</evidence>
<comment type="caution">
    <text evidence="6">The sequence shown here is derived from an EMBL/GenBank/DDBJ whole genome shotgun (WGS) entry which is preliminary data.</text>
</comment>
<feature type="domain" description="Reverse transcriptase Ty1/copia-type" evidence="4">
    <location>
        <begin position="172"/>
        <end position="254"/>
    </location>
</feature>
<feature type="domain" description="Retroviral polymerase SH3-like" evidence="5">
    <location>
        <begin position="56"/>
        <end position="89"/>
    </location>
</feature>
<dbReference type="EMBL" id="ASHM01085090">
    <property type="protein sequence ID" value="PNX61382.1"/>
    <property type="molecule type" value="Genomic_DNA"/>
</dbReference>
<dbReference type="ExpressionAtlas" id="A0A2K3K539">
    <property type="expression patterns" value="baseline"/>
</dbReference>
<dbReference type="STRING" id="57577.A0A2K3K539"/>
<keyword evidence="1" id="KW-0479">Metal-binding</keyword>
<name>A0A2K3K539_TRIPR</name>
<protein>
    <submittedName>
        <fullName evidence="6">Equilibrative nucleoside transporter 3-like protein</fullName>
    </submittedName>
</protein>
<dbReference type="PANTHER" id="PTHR42648:SF18">
    <property type="entry name" value="RETROTRANSPOSON, UNCLASSIFIED-LIKE PROTEIN"/>
    <property type="match status" value="1"/>
</dbReference>
<dbReference type="InterPro" id="IPR013103">
    <property type="entry name" value="RVT_2"/>
</dbReference>
<sequence length="254" mass="28578">MVKHRNLPKSFWGEAVSTPVYVLNRCPTKKLKDNVPEEIWSGKKPSVSHFRGFGALCYKHVPEARRTKLDDRSESMILVGYHVTRAYKLSTSKPVISLTEDGDSDQNAETDAEAAYAEASEAVDAEASEVGTRARSSRARKTPARLQDCDVVNNNEVNEDDMEEELCAIEKNQTWEIVKLPSGKKAITVKWVFKLKLNPDGSITKHKARLVARGYLQIEGLDYSEVYSPVARIETVRLVVAIANARDWPMYHLD</sequence>
<organism evidence="6 7">
    <name type="scientific">Trifolium pratense</name>
    <name type="common">Red clover</name>
    <dbReference type="NCBI Taxonomy" id="57577"/>
    <lineage>
        <taxon>Eukaryota</taxon>
        <taxon>Viridiplantae</taxon>
        <taxon>Streptophyta</taxon>
        <taxon>Embryophyta</taxon>
        <taxon>Tracheophyta</taxon>
        <taxon>Spermatophyta</taxon>
        <taxon>Magnoliopsida</taxon>
        <taxon>eudicotyledons</taxon>
        <taxon>Gunneridae</taxon>
        <taxon>Pentapetalae</taxon>
        <taxon>rosids</taxon>
        <taxon>fabids</taxon>
        <taxon>Fabales</taxon>
        <taxon>Fabaceae</taxon>
        <taxon>Papilionoideae</taxon>
        <taxon>50 kb inversion clade</taxon>
        <taxon>NPAAA clade</taxon>
        <taxon>Hologalegina</taxon>
        <taxon>IRL clade</taxon>
        <taxon>Trifolieae</taxon>
        <taxon>Trifolium</taxon>
    </lineage>
</organism>
<dbReference type="AlphaFoldDB" id="A0A2K3K539"/>
<feature type="non-terminal residue" evidence="6">
    <location>
        <position position="254"/>
    </location>
</feature>
<dbReference type="Proteomes" id="UP000236291">
    <property type="component" value="Unassembled WGS sequence"/>
</dbReference>
<dbReference type="Pfam" id="PF25597">
    <property type="entry name" value="SH3_retrovirus"/>
    <property type="match status" value="1"/>
</dbReference>
<evidence type="ECO:0000256" key="3">
    <source>
        <dbReference type="SAM" id="MobiDB-lite"/>
    </source>
</evidence>
<evidence type="ECO:0000256" key="1">
    <source>
        <dbReference type="ARBA" id="ARBA00022723"/>
    </source>
</evidence>
<reference evidence="6 7" key="1">
    <citation type="journal article" date="2014" name="Am. J. Bot.">
        <title>Genome assembly and annotation for red clover (Trifolium pratense; Fabaceae).</title>
        <authorList>
            <person name="Istvanek J."/>
            <person name="Jaros M."/>
            <person name="Krenek A."/>
            <person name="Repkova J."/>
        </authorList>
    </citation>
    <scope>NUCLEOTIDE SEQUENCE [LARGE SCALE GENOMIC DNA]</scope>
    <source>
        <strain evidence="7">cv. Tatra</strain>
        <tissue evidence="6">Young leaves</tissue>
    </source>
</reference>
<dbReference type="InterPro" id="IPR057670">
    <property type="entry name" value="SH3_retrovirus"/>
</dbReference>
<dbReference type="PANTHER" id="PTHR42648">
    <property type="entry name" value="TRANSPOSASE, PUTATIVE-RELATED"/>
    <property type="match status" value="1"/>
</dbReference>